<evidence type="ECO:0000256" key="1">
    <source>
        <dbReference type="SAM" id="Phobius"/>
    </source>
</evidence>
<comment type="caution">
    <text evidence="2">The sequence shown here is derived from an EMBL/GenBank/DDBJ whole genome shotgun (WGS) entry which is preliminary data.</text>
</comment>
<dbReference type="EMBL" id="CAVLGL010000159">
    <property type="protein sequence ID" value="CAK1603832.1"/>
    <property type="molecule type" value="Genomic_DNA"/>
</dbReference>
<dbReference type="Proteomes" id="UP001314205">
    <property type="component" value="Unassembled WGS sequence"/>
</dbReference>
<accession>A0AAV1MB33</accession>
<evidence type="ECO:0000313" key="2">
    <source>
        <dbReference type="EMBL" id="CAK1603832.1"/>
    </source>
</evidence>
<evidence type="ECO:0000313" key="3">
    <source>
        <dbReference type="Proteomes" id="UP001314205"/>
    </source>
</evidence>
<reference evidence="2 3" key="1">
    <citation type="submission" date="2023-11" db="EMBL/GenBank/DDBJ databases">
        <authorList>
            <person name="Hedman E."/>
            <person name="Englund M."/>
            <person name="Stromberg M."/>
            <person name="Nyberg Akerstrom W."/>
            <person name="Nylinder S."/>
            <person name="Jareborg N."/>
            <person name="Kallberg Y."/>
            <person name="Kronander E."/>
        </authorList>
    </citation>
    <scope>NUCLEOTIDE SEQUENCE [LARGE SCALE GENOMIC DNA]</scope>
</reference>
<dbReference type="AlphaFoldDB" id="A0AAV1MB33"/>
<keyword evidence="1" id="KW-0812">Transmembrane</keyword>
<keyword evidence="1" id="KW-1133">Transmembrane helix</keyword>
<name>A0AAV1MB33_9NEOP</name>
<keyword evidence="3" id="KW-1185">Reference proteome</keyword>
<feature type="transmembrane region" description="Helical" evidence="1">
    <location>
        <begin position="12"/>
        <end position="31"/>
    </location>
</feature>
<keyword evidence="1" id="KW-0472">Membrane</keyword>
<gene>
    <name evidence="2" type="ORF">PARMNEM_LOCUS22137</name>
</gene>
<proteinExistence type="predicted"/>
<organism evidence="2 3">
    <name type="scientific">Parnassius mnemosyne</name>
    <name type="common">clouded apollo</name>
    <dbReference type="NCBI Taxonomy" id="213953"/>
    <lineage>
        <taxon>Eukaryota</taxon>
        <taxon>Metazoa</taxon>
        <taxon>Ecdysozoa</taxon>
        <taxon>Arthropoda</taxon>
        <taxon>Hexapoda</taxon>
        <taxon>Insecta</taxon>
        <taxon>Pterygota</taxon>
        <taxon>Neoptera</taxon>
        <taxon>Endopterygota</taxon>
        <taxon>Lepidoptera</taxon>
        <taxon>Glossata</taxon>
        <taxon>Ditrysia</taxon>
        <taxon>Papilionoidea</taxon>
        <taxon>Papilionidae</taxon>
        <taxon>Parnassiinae</taxon>
        <taxon>Parnassini</taxon>
        <taxon>Parnassius</taxon>
        <taxon>Driopa</taxon>
    </lineage>
</organism>
<sequence>MGDRDNGALLPFAAGVAVGAVLTALGFKFMYTCPQPVKQTQQVGAVVKCTCKKDGKDDCQIHCIRNEKRGKCPERP</sequence>
<protein>
    <submittedName>
        <fullName evidence="2">Uncharacterized protein</fullName>
    </submittedName>
</protein>